<organism evidence="2 3">
    <name type="scientific">Morus notabilis</name>
    <dbReference type="NCBI Taxonomy" id="981085"/>
    <lineage>
        <taxon>Eukaryota</taxon>
        <taxon>Viridiplantae</taxon>
        <taxon>Streptophyta</taxon>
        <taxon>Embryophyta</taxon>
        <taxon>Tracheophyta</taxon>
        <taxon>Spermatophyta</taxon>
        <taxon>Magnoliopsida</taxon>
        <taxon>eudicotyledons</taxon>
        <taxon>Gunneridae</taxon>
        <taxon>Pentapetalae</taxon>
        <taxon>rosids</taxon>
        <taxon>fabids</taxon>
        <taxon>Rosales</taxon>
        <taxon>Moraceae</taxon>
        <taxon>Moreae</taxon>
        <taxon>Morus</taxon>
    </lineage>
</organism>
<evidence type="ECO:0000313" key="2">
    <source>
        <dbReference type="EMBL" id="EXB97162.1"/>
    </source>
</evidence>
<keyword evidence="3" id="KW-1185">Reference proteome</keyword>
<dbReference type="Proteomes" id="UP000030645">
    <property type="component" value="Unassembled WGS sequence"/>
</dbReference>
<gene>
    <name evidence="2" type="ORF">L484_008652</name>
</gene>
<proteinExistence type="predicted"/>
<reference evidence="3" key="1">
    <citation type="submission" date="2013-01" db="EMBL/GenBank/DDBJ databases">
        <title>Draft Genome Sequence of a Mulberry Tree, Morus notabilis C.K. Schneid.</title>
        <authorList>
            <person name="He N."/>
            <person name="Zhao S."/>
        </authorList>
    </citation>
    <scope>NUCLEOTIDE SEQUENCE</scope>
</reference>
<evidence type="ECO:0000313" key="3">
    <source>
        <dbReference type="Proteomes" id="UP000030645"/>
    </source>
</evidence>
<name>W9RLS1_9ROSA</name>
<accession>W9RLS1</accession>
<feature type="compositionally biased region" description="Basic residues" evidence="1">
    <location>
        <begin position="36"/>
        <end position="55"/>
    </location>
</feature>
<dbReference type="AlphaFoldDB" id="W9RLS1"/>
<feature type="compositionally biased region" description="Low complexity" evidence="1">
    <location>
        <begin position="25"/>
        <end position="34"/>
    </location>
</feature>
<feature type="region of interest" description="Disordered" evidence="1">
    <location>
        <begin position="1"/>
        <end position="55"/>
    </location>
</feature>
<evidence type="ECO:0000256" key="1">
    <source>
        <dbReference type="SAM" id="MobiDB-lite"/>
    </source>
</evidence>
<dbReference type="EMBL" id="KE345260">
    <property type="protein sequence ID" value="EXB97162.1"/>
    <property type="molecule type" value="Genomic_DNA"/>
</dbReference>
<protein>
    <submittedName>
        <fullName evidence="2">Uncharacterized protein</fullName>
    </submittedName>
</protein>
<sequence>MQESGLQRAKESEVRMGRAPAPTSRGAPACAPHPGARPRARPRAQSRNTRRSAFSRKLQRAYETLALKCCSIKGKICHLRRGAQKSEEHQKEAEILHLGGPWKLFNGY</sequence>